<dbReference type="Pfam" id="PF17963">
    <property type="entry name" value="Big_9"/>
    <property type="match status" value="1"/>
</dbReference>
<accession>A0ABT5I5G8</accession>
<dbReference type="Gene3D" id="3.40.390.10">
    <property type="entry name" value="Collagenase (Catalytic Domain)"/>
    <property type="match status" value="1"/>
</dbReference>
<organism evidence="3 4">
    <name type="scientific">Vogesella indigofera</name>
    <name type="common">Pseudomonas indigofera</name>
    <dbReference type="NCBI Taxonomy" id="45465"/>
    <lineage>
        <taxon>Bacteria</taxon>
        <taxon>Pseudomonadati</taxon>
        <taxon>Pseudomonadota</taxon>
        <taxon>Betaproteobacteria</taxon>
        <taxon>Neisseriales</taxon>
        <taxon>Chromobacteriaceae</taxon>
        <taxon>Vogesella</taxon>
    </lineage>
</organism>
<dbReference type="Proteomes" id="UP001221566">
    <property type="component" value="Unassembled WGS sequence"/>
</dbReference>
<name>A0ABT5I5G8_VOGIN</name>
<keyword evidence="4" id="KW-1185">Reference proteome</keyword>
<dbReference type="SUPFAM" id="SSF55486">
    <property type="entry name" value="Metalloproteases ('zincins'), catalytic domain"/>
    <property type="match status" value="1"/>
</dbReference>
<evidence type="ECO:0000313" key="3">
    <source>
        <dbReference type="EMBL" id="MDC7691432.1"/>
    </source>
</evidence>
<proteinExistence type="predicted"/>
<dbReference type="InterPro" id="IPR024079">
    <property type="entry name" value="MetalloPept_cat_dom_sf"/>
</dbReference>
<dbReference type="EMBL" id="JAQQKY010000006">
    <property type="protein sequence ID" value="MDC7691432.1"/>
    <property type="molecule type" value="Genomic_DNA"/>
</dbReference>
<feature type="domain" description="Alpha-galactosidase NEW3" evidence="2">
    <location>
        <begin position="480"/>
        <end position="553"/>
    </location>
</feature>
<dbReference type="Pfam" id="PF05548">
    <property type="entry name" value="Peptidase_M11"/>
    <property type="match status" value="1"/>
</dbReference>
<evidence type="ECO:0000313" key="4">
    <source>
        <dbReference type="Proteomes" id="UP001221566"/>
    </source>
</evidence>
<gene>
    <name evidence="3" type="ORF">PQU93_11640</name>
</gene>
<dbReference type="InterPro" id="IPR008752">
    <property type="entry name" value="Peptidase_M11"/>
</dbReference>
<sequence>MSIAAAPGWPRLMARTGTMLSLVLTLFAAPGMAQSSKALPQNQGTATAAAAVEREGELEVIHVHYFDKTTGNRYYLKTEEGRVELKFKGKGPRQPSGTKVRVKGALSNNVLALDSTGSTSYQVLALAAPNTFGEQKTAVLLVNFQDNQTQPYTASQANTTVFGSSSDFIKENSSQQTWLNGNVFGWLTLPINQTCSPDNVAAYANQAAKTAGIDLTQYPRRIYVMPKNSACTWSGMGTVGGSPSSSWLNGALYRGVVTHEMGHNLGLWHSHSLDCGATTLGSSCSRSEYGDAFDTMGNGGVHYNAFQKERLGWLNYNLSPAIATVESGSTTVTLTPYAAAGNGIKAVKVLKGVDASTGQKSWYYVEFRQPLGFDSDISRFPQAVNGVLVRTGTDNSGDTSDLLDLTPNSSATDDISDSPLAVGKTFTDSGSGVSISLLSLSSSGATVSVATGGQTPVQPVCTRGNPSVVLTPGQSPSLAAGTAASFSLSVTNTDSSACSSAQFSLAATVPAGWSSSLPLSTLTLAPGASTSTTLSVTSATTAAAGSYGLSVVAANVGSTSYRATASATYVVASGTTSTSNKPPVAVNDSGATKIGTAVRMVVLGNDYDPEGKPLQVKTVGVPARGKAVLNSDGSITYTPNGKFKGSDSFSYSISDGAASASAVVSVQVAR</sequence>
<reference evidence="3 4" key="1">
    <citation type="submission" date="2023-01" db="EMBL/GenBank/DDBJ databases">
        <title>Novel species of the genus Vogesella isolated from rivers.</title>
        <authorList>
            <person name="Lu H."/>
        </authorList>
    </citation>
    <scope>NUCLEOTIDE SEQUENCE [LARGE SCALE GENOMIC DNA]</scope>
    <source>
        <strain evidence="3 4">SH7W</strain>
    </source>
</reference>
<dbReference type="InterPro" id="IPR018905">
    <property type="entry name" value="A-galactase_NEW3"/>
</dbReference>
<dbReference type="Gene3D" id="2.60.40.2810">
    <property type="match status" value="1"/>
</dbReference>
<evidence type="ECO:0000259" key="2">
    <source>
        <dbReference type="Pfam" id="PF10633"/>
    </source>
</evidence>
<dbReference type="InterPro" id="IPR013783">
    <property type="entry name" value="Ig-like_fold"/>
</dbReference>
<dbReference type="Pfam" id="PF10633">
    <property type="entry name" value="NPCBM_assoc"/>
    <property type="match status" value="1"/>
</dbReference>
<dbReference type="Gene3D" id="2.60.40.10">
    <property type="entry name" value="Immunoglobulins"/>
    <property type="match status" value="1"/>
</dbReference>
<evidence type="ECO:0000259" key="1">
    <source>
        <dbReference type="Pfam" id="PF05548"/>
    </source>
</evidence>
<comment type="caution">
    <text evidence="3">The sequence shown here is derived from an EMBL/GenBank/DDBJ whole genome shotgun (WGS) entry which is preliminary data.</text>
</comment>
<feature type="domain" description="Peptidase M11 gametolysin" evidence="1">
    <location>
        <begin position="190"/>
        <end position="368"/>
    </location>
</feature>
<dbReference type="RefSeq" id="WP_272803434.1">
    <property type="nucleotide sequence ID" value="NZ_JAQQKY010000006.1"/>
</dbReference>
<protein>
    <submittedName>
        <fullName evidence="3">Ig-like domain-containing protein</fullName>
    </submittedName>
</protein>